<keyword evidence="2" id="KW-1185">Reference proteome</keyword>
<accession>A0AAJ0BG60</accession>
<proteinExistence type="predicted"/>
<evidence type="ECO:0000313" key="1">
    <source>
        <dbReference type="EMBL" id="KAK1757300.1"/>
    </source>
</evidence>
<name>A0AAJ0BG60_9PEZI</name>
<comment type="caution">
    <text evidence="1">The sequence shown here is derived from an EMBL/GenBank/DDBJ whole genome shotgun (WGS) entry which is preliminary data.</text>
</comment>
<dbReference type="Proteomes" id="UP001239445">
    <property type="component" value="Unassembled WGS sequence"/>
</dbReference>
<dbReference type="AlphaFoldDB" id="A0AAJ0BG60"/>
<evidence type="ECO:0000313" key="2">
    <source>
        <dbReference type="Proteomes" id="UP001239445"/>
    </source>
</evidence>
<organism evidence="1 2">
    <name type="scientific">Echria macrotheca</name>
    <dbReference type="NCBI Taxonomy" id="438768"/>
    <lineage>
        <taxon>Eukaryota</taxon>
        <taxon>Fungi</taxon>
        <taxon>Dikarya</taxon>
        <taxon>Ascomycota</taxon>
        <taxon>Pezizomycotina</taxon>
        <taxon>Sordariomycetes</taxon>
        <taxon>Sordariomycetidae</taxon>
        <taxon>Sordariales</taxon>
        <taxon>Schizotheciaceae</taxon>
        <taxon>Echria</taxon>
    </lineage>
</organism>
<gene>
    <name evidence="1" type="ORF">QBC47DRAFT_375636</name>
</gene>
<sequence length="237" mass="26066">MAVRFSNANVNKSASAQQFSWEKAVPMNAFWDGIDWVSCIHFLGNFSDEERSELPIDPNSTASTDDKVKLLISLLDAKLAKEEAAAAPKSLAETQPKAWRRLLHAKYVLQSRLGLVSDAGQSIRKLVEHFGDTDEVLQSSLADQLVVEGDYAQAEKIMGPVVATMDADMTKASPQAIGSRRILLSAIWKQGPSRRADAENVVAEIKESIQGMVGTKYEVYVKSEEEELDKVLAELAK</sequence>
<dbReference type="EMBL" id="MU839830">
    <property type="protein sequence ID" value="KAK1757300.1"/>
    <property type="molecule type" value="Genomic_DNA"/>
</dbReference>
<protein>
    <submittedName>
        <fullName evidence="1">Uncharacterized protein</fullName>
    </submittedName>
</protein>
<reference evidence="1" key="1">
    <citation type="submission" date="2023-06" db="EMBL/GenBank/DDBJ databases">
        <title>Genome-scale phylogeny and comparative genomics of the fungal order Sordariales.</title>
        <authorList>
            <consortium name="Lawrence Berkeley National Laboratory"/>
            <person name="Hensen N."/>
            <person name="Bonometti L."/>
            <person name="Westerberg I."/>
            <person name="Brannstrom I.O."/>
            <person name="Guillou S."/>
            <person name="Cros-Aarteil S."/>
            <person name="Calhoun S."/>
            <person name="Haridas S."/>
            <person name="Kuo A."/>
            <person name="Mondo S."/>
            <person name="Pangilinan J."/>
            <person name="Riley R."/>
            <person name="Labutti K."/>
            <person name="Andreopoulos B."/>
            <person name="Lipzen A."/>
            <person name="Chen C."/>
            <person name="Yanf M."/>
            <person name="Daum C."/>
            <person name="Ng V."/>
            <person name="Clum A."/>
            <person name="Steindorff A."/>
            <person name="Ohm R."/>
            <person name="Martin F."/>
            <person name="Silar P."/>
            <person name="Natvig D."/>
            <person name="Lalanne C."/>
            <person name="Gautier V."/>
            <person name="Ament-Velasquez S.L."/>
            <person name="Kruys A."/>
            <person name="Hutchinson M.I."/>
            <person name="Powell A.J."/>
            <person name="Barry K."/>
            <person name="Miller A.N."/>
            <person name="Grigoriev I.V."/>
            <person name="Debuchy R."/>
            <person name="Gladieux P."/>
            <person name="Thoren M.H."/>
            <person name="Johannesson H."/>
        </authorList>
    </citation>
    <scope>NUCLEOTIDE SEQUENCE</scope>
    <source>
        <strain evidence="1">PSN4</strain>
    </source>
</reference>